<evidence type="ECO:0000313" key="3">
    <source>
        <dbReference type="EMBL" id="KAJ4837410.1"/>
    </source>
</evidence>
<evidence type="ECO:0000256" key="1">
    <source>
        <dbReference type="ARBA" id="ARBA00022837"/>
    </source>
</evidence>
<evidence type="ECO:0000313" key="4">
    <source>
        <dbReference type="Proteomes" id="UP001141552"/>
    </source>
</evidence>
<dbReference type="InterPro" id="IPR011992">
    <property type="entry name" value="EF-hand-dom_pair"/>
</dbReference>
<protein>
    <recommendedName>
        <fullName evidence="2">EF-hand domain-containing protein</fullName>
    </recommendedName>
</protein>
<dbReference type="InterPro" id="IPR018247">
    <property type="entry name" value="EF_Hand_1_Ca_BS"/>
</dbReference>
<dbReference type="Pfam" id="PF13202">
    <property type="entry name" value="EF-hand_5"/>
    <property type="match status" value="2"/>
</dbReference>
<dbReference type="InterPro" id="IPR002048">
    <property type="entry name" value="EF_hand_dom"/>
</dbReference>
<dbReference type="PROSITE" id="PS50222">
    <property type="entry name" value="EF_HAND_2"/>
    <property type="match status" value="1"/>
</dbReference>
<accession>A0A9Q0FVI1</accession>
<dbReference type="Proteomes" id="UP001141552">
    <property type="component" value="Unassembled WGS sequence"/>
</dbReference>
<reference evidence="3" key="2">
    <citation type="journal article" date="2023" name="Plants (Basel)">
        <title>Annotation of the Turnera subulata (Passifloraceae) Draft Genome Reveals the S-Locus Evolved after the Divergence of Turneroideae from Passifloroideae in a Stepwise Manner.</title>
        <authorList>
            <person name="Henning P.M."/>
            <person name="Roalson E.H."/>
            <person name="Mir W."/>
            <person name="McCubbin A.G."/>
            <person name="Shore J.S."/>
        </authorList>
    </citation>
    <scope>NUCLEOTIDE SEQUENCE</scope>
    <source>
        <strain evidence="3">F60SS</strain>
    </source>
</reference>
<organism evidence="3 4">
    <name type="scientific">Turnera subulata</name>
    <dbReference type="NCBI Taxonomy" id="218843"/>
    <lineage>
        <taxon>Eukaryota</taxon>
        <taxon>Viridiplantae</taxon>
        <taxon>Streptophyta</taxon>
        <taxon>Embryophyta</taxon>
        <taxon>Tracheophyta</taxon>
        <taxon>Spermatophyta</taxon>
        <taxon>Magnoliopsida</taxon>
        <taxon>eudicotyledons</taxon>
        <taxon>Gunneridae</taxon>
        <taxon>Pentapetalae</taxon>
        <taxon>rosids</taxon>
        <taxon>fabids</taxon>
        <taxon>Malpighiales</taxon>
        <taxon>Passifloraceae</taxon>
        <taxon>Turnera</taxon>
    </lineage>
</organism>
<dbReference type="SUPFAM" id="SSF47473">
    <property type="entry name" value="EF-hand"/>
    <property type="match status" value="1"/>
</dbReference>
<gene>
    <name evidence="3" type="ORF">Tsubulata_049956</name>
</gene>
<proteinExistence type="predicted"/>
<dbReference type="PROSITE" id="PS00018">
    <property type="entry name" value="EF_HAND_1"/>
    <property type="match status" value="2"/>
</dbReference>
<keyword evidence="4" id="KW-1185">Reference proteome</keyword>
<feature type="domain" description="EF-hand" evidence="2">
    <location>
        <begin position="16"/>
        <end position="51"/>
    </location>
</feature>
<dbReference type="OrthoDB" id="26525at2759"/>
<dbReference type="GO" id="GO:0005509">
    <property type="term" value="F:calcium ion binding"/>
    <property type="evidence" value="ECO:0007669"/>
    <property type="project" value="InterPro"/>
</dbReference>
<keyword evidence="1" id="KW-0106">Calcium</keyword>
<name>A0A9Q0FVI1_9ROSI</name>
<reference evidence="3" key="1">
    <citation type="submission" date="2022-02" db="EMBL/GenBank/DDBJ databases">
        <authorList>
            <person name="Henning P.M."/>
            <person name="McCubbin A.G."/>
            <person name="Shore J.S."/>
        </authorList>
    </citation>
    <scope>NUCLEOTIDE SEQUENCE</scope>
    <source>
        <strain evidence="3">F60SS</strain>
        <tissue evidence="3">Leaves</tissue>
    </source>
</reference>
<comment type="caution">
    <text evidence="3">The sequence shown here is derived from an EMBL/GenBank/DDBJ whole genome shotgun (WGS) entry which is preliminary data.</text>
</comment>
<dbReference type="Gene3D" id="1.10.238.10">
    <property type="entry name" value="EF-hand"/>
    <property type="match status" value="1"/>
</dbReference>
<dbReference type="EMBL" id="JAKUCV010003845">
    <property type="protein sequence ID" value="KAJ4837410.1"/>
    <property type="molecule type" value="Genomic_DNA"/>
</dbReference>
<sequence>MAIKSIGITVDGKRKMTMEQFKRWVKALDTDEDGKISKEELADAVRGTGRWFAGWKGKQGLQSADSNGNGFVDESEFHNLVEFAQKYLGVTIIQL</sequence>
<dbReference type="AlphaFoldDB" id="A0A9Q0FVI1"/>
<evidence type="ECO:0000259" key="2">
    <source>
        <dbReference type="PROSITE" id="PS50222"/>
    </source>
</evidence>